<dbReference type="GO" id="GO:0003677">
    <property type="term" value="F:DNA binding"/>
    <property type="evidence" value="ECO:0007669"/>
    <property type="project" value="InterPro"/>
</dbReference>
<dbReference type="Pfam" id="PF17765">
    <property type="entry name" value="MLTR_LBD"/>
    <property type="match status" value="1"/>
</dbReference>
<dbReference type="GeneID" id="91309873"/>
<dbReference type="InterPro" id="IPR041413">
    <property type="entry name" value="MLTR_LBD"/>
</dbReference>
<dbReference type="KEGG" id="spav:Spa2297_33740"/>
<geneLocation type="plasmid" evidence="3">
    <name>pspa1</name>
</geneLocation>
<dbReference type="PANTHER" id="PTHR35010">
    <property type="entry name" value="BLL4672 PROTEIN-RELATED"/>
    <property type="match status" value="1"/>
</dbReference>
<dbReference type="SMART" id="SM00530">
    <property type="entry name" value="HTH_XRE"/>
    <property type="match status" value="1"/>
</dbReference>
<dbReference type="InterPro" id="IPR010982">
    <property type="entry name" value="Lambda_DNA-bd_dom_sf"/>
</dbReference>
<evidence type="ECO:0000313" key="2">
    <source>
        <dbReference type="EMBL" id="ANJ12199.1"/>
    </source>
</evidence>
<dbReference type="PANTHER" id="PTHR35010:SF2">
    <property type="entry name" value="BLL4672 PROTEIN"/>
    <property type="match status" value="1"/>
</dbReference>
<dbReference type="AlphaFoldDB" id="A0A191VB00"/>
<protein>
    <submittedName>
        <fullName evidence="2">Transcriptional regulator</fullName>
    </submittedName>
</protein>
<dbReference type="RefSeq" id="WP_064732527.1">
    <property type="nucleotide sequence ID" value="NZ_BMRX01000027.1"/>
</dbReference>
<dbReference type="SUPFAM" id="SSF47413">
    <property type="entry name" value="lambda repressor-like DNA-binding domains"/>
    <property type="match status" value="1"/>
</dbReference>
<dbReference type="Proteomes" id="UP000078468">
    <property type="component" value="Plasmid pspa1"/>
</dbReference>
<dbReference type="EMBL" id="CP015867">
    <property type="protein sequence ID" value="ANJ12199.1"/>
    <property type="molecule type" value="Genomic_DNA"/>
</dbReference>
<feature type="domain" description="HTH cro/C1-type" evidence="1">
    <location>
        <begin position="13"/>
        <end position="85"/>
    </location>
</feature>
<name>A0A191VB00_9ACTN</name>
<dbReference type="Gene3D" id="3.30.450.180">
    <property type="match status" value="1"/>
</dbReference>
<sequence length="283" mass="31421">MNNGARPAELGAFLKARRAGLSPGTVGLPDDGGRRRVAGLRREEVAELAQISLDQYTRLEQGRIHPSAPLLDVLARVLYLDDEQRAHMFSLAGHAGDSGQPVRRPAQRARPRLLRVLEDLHTSPAMILGRRMDVLAWNALAAALVTDFSKIPERNRNFLRLLFTDPAVRDLYTDWEVVARACVAHLCSEAARDPHDARLLALVGQLSVQDPDFRTWWAARHVTARGVGVQRLRHPVVGEMTLDWDALVPTTGADQRLVVWSAESGTQAHDKLLILASWRTSPE</sequence>
<organism evidence="2 3">
    <name type="scientific">Streptomyces parvulus</name>
    <dbReference type="NCBI Taxonomy" id="146923"/>
    <lineage>
        <taxon>Bacteria</taxon>
        <taxon>Bacillati</taxon>
        <taxon>Actinomycetota</taxon>
        <taxon>Actinomycetes</taxon>
        <taxon>Kitasatosporales</taxon>
        <taxon>Streptomycetaceae</taxon>
        <taxon>Streptomyces</taxon>
    </lineage>
</organism>
<proteinExistence type="predicted"/>
<reference evidence="2 3" key="1">
    <citation type="submission" date="2016-05" db="EMBL/GenBank/DDBJ databases">
        <title>Non-Contiguous Finished Genome Sequence of Streptomyces parvulus 2297 Integrated Site-Specifically with Actinophage R4.</title>
        <authorList>
            <person name="Nishizawa T."/>
            <person name="Miura T."/>
            <person name="Harada C."/>
            <person name="Guo Y."/>
            <person name="Narisawa K."/>
            <person name="Ohta H."/>
            <person name="Takahashi H."/>
            <person name="Shirai M."/>
        </authorList>
    </citation>
    <scope>NUCLEOTIDE SEQUENCE [LARGE SCALE GENOMIC DNA]</scope>
    <source>
        <strain evidence="2 3">2297</strain>
        <plasmid evidence="3">pspa1</plasmid>
    </source>
</reference>
<keyword evidence="2" id="KW-0614">Plasmid</keyword>
<dbReference type="InterPro" id="IPR001387">
    <property type="entry name" value="Cro/C1-type_HTH"/>
</dbReference>
<accession>A0A191VB00</accession>
<dbReference type="CDD" id="cd00093">
    <property type="entry name" value="HTH_XRE"/>
    <property type="match status" value="1"/>
</dbReference>
<evidence type="ECO:0000313" key="3">
    <source>
        <dbReference type="Proteomes" id="UP000078468"/>
    </source>
</evidence>
<dbReference type="Pfam" id="PF13560">
    <property type="entry name" value="HTH_31"/>
    <property type="match status" value="1"/>
</dbReference>
<evidence type="ECO:0000259" key="1">
    <source>
        <dbReference type="SMART" id="SM00530"/>
    </source>
</evidence>
<gene>
    <name evidence="2" type="ORF">Spa2297_33740</name>
</gene>
<dbReference type="Gene3D" id="1.10.260.40">
    <property type="entry name" value="lambda repressor-like DNA-binding domains"/>
    <property type="match status" value="1"/>
</dbReference>